<dbReference type="Proteomes" id="UP000240506">
    <property type="component" value="Unassembled WGS sequence"/>
</dbReference>
<sequence>MATRFILRLRLSTEHHYAFKPSPCLKQVKLPMNEQIFNTIGISGAILTKSTLKSEMDSMLNKSTHINMC</sequence>
<comment type="caution">
    <text evidence="1">The sequence shown here is derived from an EMBL/GenBank/DDBJ whole genome shotgun (WGS) entry which is preliminary data.</text>
</comment>
<proteinExistence type="predicted"/>
<dbReference type="EMBL" id="PYSG01000003">
    <property type="protein sequence ID" value="PTA48633.1"/>
    <property type="molecule type" value="Genomic_DNA"/>
</dbReference>
<evidence type="ECO:0000313" key="1">
    <source>
        <dbReference type="EMBL" id="PTA48633.1"/>
    </source>
</evidence>
<name>A0ABX5HP31_9GAMM</name>
<organism evidence="1 2">
    <name type="scientific">Shewanella morhuae</name>
    <dbReference type="NCBI Taxonomy" id="365591"/>
    <lineage>
        <taxon>Bacteria</taxon>
        <taxon>Pseudomonadati</taxon>
        <taxon>Pseudomonadota</taxon>
        <taxon>Gammaproteobacteria</taxon>
        <taxon>Alteromonadales</taxon>
        <taxon>Shewanellaceae</taxon>
        <taxon>Shewanella</taxon>
    </lineage>
</organism>
<dbReference type="RefSeq" id="WP_107884512.1">
    <property type="nucleotide sequence ID" value="NZ_BPFE01000015.1"/>
</dbReference>
<accession>A0ABX5HP31</accession>
<evidence type="ECO:0000313" key="2">
    <source>
        <dbReference type="Proteomes" id="UP000240506"/>
    </source>
</evidence>
<reference evidence="1 2" key="1">
    <citation type="submission" date="2018-04" db="EMBL/GenBank/DDBJ databases">
        <title>Genomic sequence of a freshwater isolate of Shewanella morhuae.</title>
        <authorList>
            <person name="Castillo D.E."/>
            <person name="Gram L."/>
        </authorList>
    </citation>
    <scope>NUCLEOTIDE SEQUENCE [LARGE SCALE GENOMIC DNA]</scope>
    <source>
        <strain evidence="1 2">CW7</strain>
    </source>
</reference>
<gene>
    <name evidence="1" type="ORF">C9I43_16255</name>
</gene>
<keyword evidence="2" id="KW-1185">Reference proteome</keyword>
<protein>
    <submittedName>
        <fullName evidence="1">Uncharacterized protein</fullName>
    </submittedName>
</protein>